<proteinExistence type="predicted"/>
<dbReference type="Proteomes" id="UP000002484">
    <property type="component" value="Chromosome"/>
</dbReference>
<evidence type="ECO:0000256" key="3">
    <source>
        <dbReference type="ARBA" id="ARBA00022741"/>
    </source>
</evidence>
<name>E3J9V8_PSEI1</name>
<dbReference type="SUPFAM" id="SSF140931">
    <property type="entry name" value="Fic-like"/>
    <property type="match status" value="1"/>
</dbReference>
<dbReference type="EMBL" id="CP002299">
    <property type="protein sequence ID" value="ADP78520.1"/>
    <property type="molecule type" value="Genomic_DNA"/>
</dbReference>
<dbReference type="PANTHER" id="PTHR39560:SF1">
    <property type="entry name" value="PROTEIN ADENYLYLTRANSFERASE FIC-RELATED"/>
    <property type="match status" value="1"/>
</dbReference>
<keyword evidence="3" id="KW-0547">Nucleotide-binding</keyword>
<dbReference type="Gene3D" id="1.10.3290.10">
    <property type="entry name" value="Fido-like domain"/>
    <property type="match status" value="1"/>
</dbReference>
<dbReference type="InterPro" id="IPR036597">
    <property type="entry name" value="Fido-like_dom_sf"/>
</dbReference>
<comment type="catalytic activity">
    <reaction evidence="6">
        <text>L-threonyl-[protein] + ATP = 3-O-(5'-adenylyl)-L-threonyl-[protein] + diphosphate</text>
        <dbReference type="Rhea" id="RHEA:54292"/>
        <dbReference type="Rhea" id="RHEA-COMP:11060"/>
        <dbReference type="Rhea" id="RHEA-COMP:13847"/>
        <dbReference type="ChEBI" id="CHEBI:30013"/>
        <dbReference type="ChEBI" id="CHEBI:30616"/>
        <dbReference type="ChEBI" id="CHEBI:33019"/>
        <dbReference type="ChEBI" id="CHEBI:138113"/>
        <dbReference type="EC" id="2.7.7.108"/>
    </reaction>
</comment>
<dbReference type="AlphaFoldDB" id="E3J9V8"/>
<evidence type="ECO:0000313" key="10">
    <source>
        <dbReference type="Proteomes" id="UP000002484"/>
    </source>
</evidence>
<evidence type="ECO:0000256" key="6">
    <source>
        <dbReference type="ARBA" id="ARBA00047939"/>
    </source>
</evidence>
<organism evidence="9 10">
    <name type="scientific">Pseudofrankia inefficax (strain DSM 45817 / CECT 9037 / DDB 130130 / EuI1c)</name>
    <name type="common">Frankia inefficax</name>
    <dbReference type="NCBI Taxonomy" id="298654"/>
    <lineage>
        <taxon>Bacteria</taxon>
        <taxon>Bacillati</taxon>
        <taxon>Actinomycetota</taxon>
        <taxon>Actinomycetes</taxon>
        <taxon>Frankiales</taxon>
        <taxon>Frankiaceae</taxon>
        <taxon>Pseudofrankia</taxon>
    </lineage>
</organism>
<gene>
    <name evidence="9" type="ordered locus">FraEuI1c_0437</name>
</gene>
<keyword evidence="1" id="KW-0808">Transferase</keyword>
<dbReference type="InParanoid" id="E3J9V8"/>
<evidence type="ECO:0000256" key="5">
    <source>
        <dbReference type="ARBA" id="ARBA00034531"/>
    </source>
</evidence>
<keyword evidence="2" id="KW-0548">Nucleotidyltransferase</keyword>
<dbReference type="InterPro" id="IPR003812">
    <property type="entry name" value="Fido"/>
</dbReference>
<accession>E3J9V8</accession>
<evidence type="ECO:0000256" key="7">
    <source>
        <dbReference type="ARBA" id="ARBA00048696"/>
    </source>
</evidence>
<evidence type="ECO:0000313" key="9">
    <source>
        <dbReference type="EMBL" id="ADP78520.1"/>
    </source>
</evidence>
<feature type="domain" description="Fido" evidence="8">
    <location>
        <begin position="50"/>
        <end position="192"/>
    </location>
</feature>
<evidence type="ECO:0000256" key="4">
    <source>
        <dbReference type="ARBA" id="ARBA00022840"/>
    </source>
</evidence>
<dbReference type="GO" id="GO:0005524">
    <property type="term" value="F:ATP binding"/>
    <property type="evidence" value="ECO:0007669"/>
    <property type="project" value="UniProtKB-KW"/>
</dbReference>
<dbReference type="GO" id="GO:0070733">
    <property type="term" value="F:AMPylase activity"/>
    <property type="evidence" value="ECO:0007669"/>
    <property type="project" value="UniProtKB-EC"/>
</dbReference>
<dbReference type="PANTHER" id="PTHR39560">
    <property type="entry name" value="PROTEIN ADENYLYLTRANSFERASE FIC-RELATED"/>
    <property type="match status" value="1"/>
</dbReference>
<dbReference type="OrthoDB" id="9813719at2"/>
<evidence type="ECO:0000256" key="1">
    <source>
        <dbReference type="ARBA" id="ARBA00022679"/>
    </source>
</evidence>
<keyword evidence="4" id="KW-0067">ATP-binding</keyword>
<keyword evidence="10" id="KW-1185">Reference proteome</keyword>
<sequence length="196" mass="22563">MDDDPYVWPGTDCLQNLLGIRDREEFHKAEHEVVRARRLQLDTAFLPGNYDTDHLRGFHRYLFQDVYDWAGQFRQGDISKDGQPFTPGGQLIERLDALFERVAARKLLVGMDWEPFVGGFALVYGDLNAIHPFREGNGRTQRAFLRQLAAHAGWTVDWSSLGRFANARACERYMKTGKPHHLVRVLAPIIVARNKR</sequence>
<dbReference type="STRING" id="298654.FraEuI1c_0437"/>
<dbReference type="EC" id="2.7.7.108" evidence="5"/>
<dbReference type="Pfam" id="PF02661">
    <property type="entry name" value="Fic"/>
    <property type="match status" value="1"/>
</dbReference>
<comment type="catalytic activity">
    <reaction evidence="7">
        <text>L-tyrosyl-[protein] + ATP = O-(5'-adenylyl)-L-tyrosyl-[protein] + diphosphate</text>
        <dbReference type="Rhea" id="RHEA:54288"/>
        <dbReference type="Rhea" id="RHEA-COMP:10136"/>
        <dbReference type="Rhea" id="RHEA-COMP:13846"/>
        <dbReference type="ChEBI" id="CHEBI:30616"/>
        <dbReference type="ChEBI" id="CHEBI:33019"/>
        <dbReference type="ChEBI" id="CHEBI:46858"/>
        <dbReference type="ChEBI" id="CHEBI:83624"/>
        <dbReference type="EC" id="2.7.7.108"/>
    </reaction>
</comment>
<dbReference type="HOGENOM" id="CLU_080158_0_2_11"/>
<dbReference type="GO" id="GO:0051302">
    <property type="term" value="P:regulation of cell division"/>
    <property type="evidence" value="ECO:0007669"/>
    <property type="project" value="TreeGrafter"/>
</dbReference>
<dbReference type="eggNOG" id="COG2184">
    <property type="taxonomic scope" value="Bacteria"/>
</dbReference>
<protein>
    <recommendedName>
        <fullName evidence="5">protein adenylyltransferase</fullName>
        <ecNumber evidence="5">2.7.7.108</ecNumber>
    </recommendedName>
</protein>
<dbReference type="KEGG" id="fri:FraEuI1c_0437"/>
<evidence type="ECO:0000256" key="2">
    <source>
        <dbReference type="ARBA" id="ARBA00022695"/>
    </source>
</evidence>
<dbReference type="PROSITE" id="PS51459">
    <property type="entry name" value="FIDO"/>
    <property type="match status" value="1"/>
</dbReference>
<dbReference type="RefSeq" id="WP_013421642.1">
    <property type="nucleotide sequence ID" value="NC_014666.1"/>
</dbReference>
<reference evidence="9 10" key="1">
    <citation type="submission" date="2010-10" db="EMBL/GenBank/DDBJ databases">
        <title>Complete sequence of Frankia sp. EuI1c.</title>
        <authorList>
            <consortium name="US DOE Joint Genome Institute"/>
            <person name="Lucas S."/>
            <person name="Copeland A."/>
            <person name="Lapidus A."/>
            <person name="Cheng J.-F."/>
            <person name="Bruce D."/>
            <person name="Goodwin L."/>
            <person name="Pitluck S."/>
            <person name="Chertkov O."/>
            <person name="Detter J.C."/>
            <person name="Han C."/>
            <person name="Tapia R."/>
            <person name="Land M."/>
            <person name="Hauser L."/>
            <person name="Jeffries C."/>
            <person name="Kyrpides N."/>
            <person name="Ivanova N."/>
            <person name="Mikhailova N."/>
            <person name="Beauchemin N."/>
            <person name="Sen A."/>
            <person name="Sur S.A."/>
            <person name="Gtari M."/>
            <person name="Wall L."/>
            <person name="Tisa L."/>
            <person name="Woyke T."/>
        </authorList>
    </citation>
    <scope>NUCLEOTIDE SEQUENCE [LARGE SCALE GENOMIC DNA]</scope>
    <source>
        <strain evidence="10">DSM 45817 / CECT 9037 / EuI1c</strain>
    </source>
</reference>
<evidence type="ECO:0000259" key="8">
    <source>
        <dbReference type="PROSITE" id="PS51459"/>
    </source>
</evidence>